<evidence type="ECO:0000256" key="1">
    <source>
        <dbReference type="SAM" id="MobiDB-lite"/>
    </source>
</evidence>
<gene>
    <name evidence="2" type="ORF">PoB_005590300</name>
</gene>
<proteinExistence type="predicted"/>
<reference evidence="2 3" key="1">
    <citation type="journal article" date="2021" name="Elife">
        <title>Chloroplast acquisition without the gene transfer in kleptoplastic sea slugs, Plakobranchus ocellatus.</title>
        <authorList>
            <person name="Maeda T."/>
            <person name="Takahashi S."/>
            <person name="Yoshida T."/>
            <person name="Shimamura S."/>
            <person name="Takaki Y."/>
            <person name="Nagai Y."/>
            <person name="Toyoda A."/>
            <person name="Suzuki Y."/>
            <person name="Arimoto A."/>
            <person name="Ishii H."/>
            <person name="Satoh N."/>
            <person name="Nishiyama T."/>
            <person name="Hasebe M."/>
            <person name="Maruyama T."/>
            <person name="Minagawa J."/>
            <person name="Obokata J."/>
            <person name="Shigenobu S."/>
        </authorList>
    </citation>
    <scope>NUCLEOTIDE SEQUENCE [LARGE SCALE GENOMIC DNA]</scope>
</reference>
<organism evidence="2 3">
    <name type="scientific">Plakobranchus ocellatus</name>
    <dbReference type="NCBI Taxonomy" id="259542"/>
    <lineage>
        <taxon>Eukaryota</taxon>
        <taxon>Metazoa</taxon>
        <taxon>Spiralia</taxon>
        <taxon>Lophotrochozoa</taxon>
        <taxon>Mollusca</taxon>
        <taxon>Gastropoda</taxon>
        <taxon>Heterobranchia</taxon>
        <taxon>Euthyneura</taxon>
        <taxon>Panpulmonata</taxon>
        <taxon>Sacoglossa</taxon>
        <taxon>Placobranchoidea</taxon>
        <taxon>Plakobranchidae</taxon>
        <taxon>Plakobranchus</taxon>
    </lineage>
</organism>
<evidence type="ECO:0000313" key="3">
    <source>
        <dbReference type="Proteomes" id="UP000735302"/>
    </source>
</evidence>
<name>A0AAV4CEL6_9GAST</name>
<comment type="caution">
    <text evidence="2">The sequence shown here is derived from an EMBL/GenBank/DDBJ whole genome shotgun (WGS) entry which is preliminary data.</text>
</comment>
<sequence>MIMDKGDSQDTCGPTTGDNQVTKDLTGGEEQVQESSNHDDNTVAQEAADETTPRSEKHKADPRKWKKNININKRAKGKAYLGRKYEKGGSKYTISEKTAKVIGDRCSYKTVKVRRCNR</sequence>
<dbReference type="EMBL" id="BLXT01006160">
    <property type="protein sequence ID" value="GFO29398.1"/>
    <property type="molecule type" value="Genomic_DNA"/>
</dbReference>
<dbReference type="AlphaFoldDB" id="A0AAV4CEL6"/>
<protein>
    <submittedName>
        <fullName evidence="2">Uncharacterized protein</fullName>
    </submittedName>
</protein>
<keyword evidence="3" id="KW-1185">Reference proteome</keyword>
<evidence type="ECO:0000313" key="2">
    <source>
        <dbReference type="EMBL" id="GFO29398.1"/>
    </source>
</evidence>
<accession>A0AAV4CEL6</accession>
<feature type="region of interest" description="Disordered" evidence="1">
    <location>
        <begin position="1"/>
        <end position="70"/>
    </location>
</feature>
<dbReference type="Proteomes" id="UP000735302">
    <property type="component" value="Unassembled WGS sequence"/>
</dbReference>
<feature type="compositionally biased region" description="Polar residues" evidence="1">
    <location>
        <begin position="9"/>
        <end position="23"/>
    </location>
</feature>
<feature type="compositionally biased region" description="Basic and acidic residues" evidence="1">
    <location>
        <begin position="51"/>
        <end position="63"/>
    </location>
</feature>